<dbReference type="PANTHER" id="PTHR45777:SF2">
    <property type="entry name" value="METHIONINE AMINOPEPTIDASE 2"/>
    <property type="match status" value="1"/>
</dbReference>
<dbReference type="HAMAP" id="MF_03175">
    <property type="entry name" value="MetAP_2_euk"/>
    <property type="match status" value="1"/>
</dbReference>
<evidence type="ECO:0000256" key="3">
    <source>
        <dbReference type="ARBA" id="ARBA00001954"/>
    </source>
</evidence>
<evidence type="ECO:0000256" key="8">
    <source>
        <dbReference type="ARBA" id="ARBA00022670"/>
    </source>
</evidence>
<comment type="similarity">
    <text evidence="13">Belongs to the peptidase M24A family. Methionine aminopeptidase eukaryotic type 2 subfamily.</text>
</comment>
<dbReference type="InterPro" id="IPR002468">
    <property type="entry name" value="Pept_M24A_MAP2"/>
</dbReference>
<evidence type="ECO:0000256" key="4">
    <source>
        <dbReference type="ARBA" id="ARBA00004141"/>
    </source>
</evidence>
<dbReference type="InterPro" id="IPR011388">
    <property type="entry name" value="DES1/DES2"/>
</dbReference>
<evidence type="ECO:0000256" key="11">
    <source>
        <dbReference type="ARBA" id="ARBA00022801"/>
    </source>
</evidence>
<dbReference type="InterPro" id="IPR005804">
    <property type="entry name" value="FA_desaturase_dom"/>
</dbReference>
<dbReference type="CDD" id="cd01088">
    <property type="entry name" value="MetAP2"/>
    <property type="match status" value="1"/>
</dbReference>
<keyword evidence="10 13" id="KW-0479">Metal-binding</keyword>
<keyword evidence="7 13" id="KW-0963">Cytoplasm</keyword>
<dbReference type="PROSITE" id="PS01202">
    <property type="entry name" value="MAP_2"/>
    <property type="match status" value="1"/>
</dbReference>
<feature type="binding site" evidence="13">
    <location>
        <position position="229"/>
    </location>
    <ligand>
        <name>a divalent metal cation</name>
        <dbReference type="ChEBI" id="CHEBI:60240"/>
        <label>1</label>
    </ligand>
</feature>
<keyword evidence="12" id="KW-1133">Transmembrane helix</keyword>
<dbReference type="Pfam" id="PF00557">
    <property type="entry name" value="Peptidase_M24"/>
    <property type="match status" value="1"/>
</dbReference>
<feature type="domain" description="Sphingolipid delta4-desaturase N-terminal" evidence="16">
    <location>
        <begin position="506"/>
        <end position="544"/>
    </location>
</feature>
<evidence type="ECO:0000256" key="6">
    <source>
        <dbReference type="ARBA" id="ARBA00022438"/>
    </source>
</evidence>
<dbReference type="EMBL" id="ML741831">
    <property type="protein sequence ID" value="KAE8323348.1"/>
    <property type="molecule type" value="Genomic_DNA"/>
</dbReference>
<dbReference type="Gene3D" id="3.90.230.10">
    <property type="entry name" value="Creatinase/methionine aminopeptidase superfamily"/>
    <property type="match status" value="1"/>
</dbReference>
<comment type="subcellular location">
    <subcellularLocation>
        <location evidence="13">Cytoplasm</location>
    </subcellularLocation>
    <subcellularLocation>
        <location evidence="4">Membrane</location>
        <topology evidence="4">Multi-pass membrane protein</topology>
    </subcellularLocation>
</comment>
<gene>
    <name evidence="17" type="ORF">BDV39DRAFT_195951</name>
</gene>
<evidence type="ECO:0000256" key="1">
    <source>
        <dbReference type="ARBA" id="ARBA00000294"/>
    </source>
</evidence>
<dbReference type="GO" id="GO:0030148">
    <property type="term" value="P:sphingolipid biosynthetic process"/>
    <property type="evidence" value="ECO:0007669"/>
    <property type="project" value="InterPro"/>
</dbReference>
<feature type="binding site" evidence="13">
    <location>
        <position position="198"/>
    </location>
    <ligand>
        <name>substrate</name>
    </ligand>
</feature>
<protein>
    <recommendedName>
        <fullName evidence="13">Methionine aminopeptidase 2</fullName>
        <shortName evidence="13">MAP 2</shortName>
        <shortName evidence="13">MetAP 2</shortName>
        <ecNumber evidence="13">3.4.11.18</ecNumber>
    </recommendedName>
    <alternativeName>
        <fullName evidence="13">Peptidase M</fullName>
    </alternativeName>
</protein>
<evidence type="ECO:0000313" key="17">
    <source>
        <dbReference type="EMBL" id="KAE8323348.1"/>
    </source>
</evidence>
<feature type="compositionally biased region" description="Basic residues" evidence="15">
    <location>
        <begin position="59"/>
        <end position="74"/>
    </location>
</feature>
<dbReference type="InterPro" id="IPR050247">
    <property type="entry name" value="Met_Aminopeptidase_Type2"/>
</dbReference>
<dbReference type="PANTHER" id="PTHR45777">
    <property type="entry name" value="METHIONINE AMINOPEPTIDASE 2"/>
    <property type="match status" value="1"/>
</dbReference>
<evidence type="ECO:0000256" key="14">
    <source>
        <dbReference type="RuleBase" id="RU003653"/>
    </source>
</evidence>
<keyword evidence="6 13" id="KW-0031">Aminopeptidase</keyword>
<dbReference type="Gene3D" id="1.10.10.10">
    <property type="entry name" value="Winged helix-like DNA-binding domain superfamily/Winged helix DNA-binding domain"/>
    <property type="match status" value="1"/>
</dbReference>
<comment type="cofactor">
    <cofactor evidence="2">
        <name>Mn(2+)</name>
        <dbReference type="ChEBI" id="CHEBI:29035"/>
    </cofactor>
</comment>
<name>A0A5N6WRX0_9EURO</name>
<reference evidence="18" key="1">
    <citation type="submission" date="2019-04" db="EMBL/GenBank/DDBJ databases">
        <title>Friends and foes A comparative genomics studyof 23 Aspergillus species from section Flavi.</title>
        <authorList>
            <consortium name="DOE Joint Genome Institute"/>
            <person name="Kjaerbolling I."/>
            <person name="Vesth T."/>
            <person name="Frisvad J.C."/>
            <person name="Nybo J.L."/>
            <person name="Theobald S."/>
            <person name="Kildgaard S."/>
            <person name="Isbrandt T."/>
            <person name="Kuo A."/>
            <person name="Sato A."/>
            <person name="Lyhne E.K."/>
            <person name="Kogle M.E."/>
            <person name="Wiebenga A."/>
            <person name="Kun R.S."/>
            <person name="Lubbers R.J."/>
            <person name="Makela M.R."/>
            <person name="Barry K."/>
            <person name="Chovatia M."/>
            <person name="Clum A."/>
            <person name="Daum C."/>
            <person name="Haridas S."/>
            <person name="He G."/>
            <person name="LaButti K."/>
            <person name="Lipzen A."/>
            <person name="Mondo S."/>
            <person name="Riley R."/>
            <person name="Salamov A."/>
            <person name="Simmons B.A."/>
            <person name="Magnuson J.K."/>
            <person name="Henrissat B."/>
            <person name="Mortensen U.H."/>
            <person name="Larsen T.O."/>
            <person name="Devries R.P."/>
            <person name="Grigoriev I.V."/>
            <person name="Machida M."/>
            <person name="Baker S.E."/>
            <person name="Andersen M.R."/>
        </authorList>
    </citation>
    <scope>NUCLEOTIDE SEQUENCE [LARGE SCALE GENOMIC DNA]</scope>
    <source>
        <strain evidence="18">CBS 130017</strain>
    </source>
</reference>
<dbReference type="InterPro" id="IPR000994">
    <property type="entry name" value="Pept_M24"/>
</dbReference>
<feature type="region of interest" description="Disordered" evidence="15">
    <location>
        <begin position="1"/>
        <end position="86"/>
    </location>
</feature>
<dbReference type="GO" id="GO:0004239">
    <property type="term" value="F:initiator methionyl aminopeptidase activity"/>
    <property type="evidence" value="ECO:0007669"/>
    <property type="project" value="UniProtKB-UniRule"/>
</dbReference>
<comment type="similarity">
    <text evidence="5">Belongs to the fatty acid desaturase type 1 family. DEGS subfamily.</text>
</comment>
<dbReference type="InterPro" id="IPR001714">
    <property type="entry name" value="Pept_M24_MAP"/>
</dbReference>
<dbReference type="CDD" id="cd03508">
    <property type="entry name" value="Delta4-sphingolipid-FADS-like"/>
    <property type="match status" value="1"/>
</dbReference>
<evidence type="ECO:0000313" key="18">
    <source>
        <dbReference type="Proteomes" id="UP000325945"/>
    </source>
</evidence>
<dbReference type="InterPro" id="IPR036005">
    <property type="entry name" value="Creatinase/aminopeptidase-like"/>
</dbReference>
<feature type="binding site" evidence="13">
    <location>
        <position position="298"/>
    </location>
    <ligand>
        <name>a divalent metal cation</name>
        <dbReference type="ChEBI" id="CHEBI:60240"/>
        <label>2</label>
        <note>catalytic</note>
    </ligand>
</feature>
<feature type="compositionally biased region" description="Acidic residues" evidence="15">
    <location>
        <begin position="34"/>
        <end position="46"/>
    </location>
</feature>
<dbReference type="Pfam" id="PF08557">
    <property type="entry name" value="Lipid_DES"/>
    <property type="match status" value="1"/>
</dbReference>
<feature type="binding site" evidence="13">
    <location>
        <position position="426"/>
    </location>
    <ligand>
        <name>a divalent metal cation</name>
        <dbReference type="ChEBI" id="CHEBI:60240"/>
        <label>1</label>
    </ligand>
</feature>
<dbReference type="AlphaFoldDB" id="A0A5N6WRX0"/>
<comment type="cofactor">
    <cofactor evidence="13">
        <name>Co(2+)</name>
        <dbReference type="ChEBI" id="CHEBI:48828"/>
    </cofactor>
    <cofactor evidence="13">
        <name>Zn(2+)</name>
        <dbReference type="ChEBI" id="CHEBI:29105"/>
    </cofactor>
    <cofactor evidence="13">
        <name>Mn(2+)</name>
        <dbReference type="ChEBI" id="CHEBI:29035"/>
    </cofactor>
    <cofactor evidence="13">
        <name>Fe(2+)</name>
        <dbReference type="ChEBI" id="CHEBI:29033"/>
    </cofactor>
    <text evidence="13">Binds 2 divalent metal cations per subunit. Has a high-affinity and a low affinity metal-binding site. The true nature of the physiological cofactor is under debate. The enzyme is active with cobalt, zinc, manganese or divalent iron ions. Most likely, methionine aminopeptidases function as mononuclear Fe(2+)-metalloproteases under physiological conditions, and the catalytically relevant metal-binding site has been assigned to the histidine-containing high-affinity site.</text>
</comment>
<evidence type="ECO:0000256" key="15">
    <source>
        <dbReference type="SAM" id="MobiDB-lite"/>
    </source>
</evidence>
<keyword evidence="18" id="KW-1185">Reference proteome</keyword>
<feature type="compositionally biased region" description="Basic and acidic residues" evidence="15">
    <location>
        <begin position="877"/>
        <end position="886"/>
    </location>
</feature>
<dbReference type="NCBIfam" id="TIGR00501">
    <property type="entry name" value="met_pdase_II"/>
    <property type="match status" value="1"/>
</dbReference>
<dbReference type="EC" id="3.4.11.18" evidence="13"/>
<dbReference type="GO" id="GO:0006508">
    <property type="term" value="P:proteolysis"/>
    <property type="evidence" value="ECO:0007669"/>
    <property type="project" value="UniProtKB-KW"/>
</dbReference>
<dbReference type="InterPro" id="IPR018349">
    <property type="entry name" value="Pept_M24A_MAP2_BS"/>
</dbReference>
<feature type="region of interest" description="Disordered" evidence="15">
    <location>
        <begin position="750"/>
        <end position="771"/>
    </location>
</feature>
<dbReference type="Pfam" id="PF00487">
    <property type="entry name" value="FA_desaturase"/>
    <property type="match status" value="1"/>
</dbReference>
<keyword evidence="8 13" id="KW-0645">Protease</keyword>
<comment type="catalytic activity">
    <reaction evidence="1 13 14">
        <text>Release of N-terminal amino acids, preferentially methionine, from peptides and arylamides.</text>
        <dbReference type="EC" id="3.4.11.18"/>
    </reaction>
</comment>
<evidence type="ECO:0000256" key="2">
    <source>
        <dbReference type="ARBA" id="ARBA00001936"/>
    </source>
</evidence>
<dbReference type="GO" id="GO:0005737">
    <property type="term" value="C:cytoplasm"/>
    <property type="evidence" value="ECO:0007669"/>
    <property type="project" value="UniProtKB-SubCell"/>
</dbReference>
<evidence type="ECO:0000259" key="16">
    <source>
        <dbReference type="SMART" id="SM01269"/>
    </source>
</evidence>
<sequence>MAAQASEDLQKLDLNGQGGAAKADTPTAGQAEAGEAEDDSDDDADEGNAAPEGGANGAAKKKKKRKSKKKKKGGAKVQSEPPRVPLSQLFAGKQYPEGEIVEYKDDNLYRTTNEEKRYLDRMNNDFLQEYRQGAEVHRQVRQYAQKTIKPGQTLTEIAEGIEESVRALTGHQGLEEGDNLKGGMGFPCGLSINHCAAHYTPNAGNKMVLQQGDVMKVDFGAHINGRIVDSAFTVAFDPVYDPLLEAVKDATNTGIREAGIDVRMSDIGAAIQEAMESYEVELNGTMHPVKCIRNLNGHNIDQHVIHGGKSVPIVKGGDQTKMEEGEVFAIETFGSTGKGYVREDMETSHYALVPNASPVPLRLSSAKNLLNVINKNFGTLPFCRRYLDRLGQDKYLLGLNNLVSSGIVQDYPPLCDIKGSYTAQYEHEDSDRRLPLPPLLSLLLYPFSTHGVNIPSFLLLPRPPIMPSAVVTTDSPHLRVSAAKNKDLDAQNDQQSARIPPSESSIVEDQFFWTYTEEPHRSRRQAIIKAHPEVTKLCGYEPLTKYVVFGVVSLQICCAYLLRDTSMLSWRFLATAYLIGATANQNLFLAIHEISHNLAFRSPMGNRLLAIFANLPIGVPYSAAFRPYHLTHHKSLGVAGLDTDLPTAVEAFLLDSLLGKAFFCTFQILFYALRPMFIYSPPFTYIHTLNLAVQLSFDYALVKFCGGSLQPFFYLILSSFLAGSLHPCAGHFIAEHYFFSKVDHGTESITEQKTKSTEKKQPHPLDSLPPPETYSYYGPLNILTYNVGLHNEHHDFPAIPWTRLHALHRIASEFYEPLPSHRSWVWVIWTFILDKNVGMWCRVKRAQGGRLVGGGGKSGRSGETISAESAGPEENEDGWKESELQS</sequence>
<evidence type="ECO:0000256" key="13">
    <source>
        <dbReference type="HAMAP-Rule" id="MF_03175"/>
    </source>
</evidence>
<organism evidence="17 18">
    <name type="scientific">Aspergillus sergii</name>
    <dbReference type="NCBI Taxonomy" id="1034303"/>
    <lineage>
        <taxon>Eukaryota</taxon>
        <taxon>Fungi</taxon>
        <taxon>Dikarya</taxon>
        <taxon>Ascomycota</taxon>
        <taxon>Pezizomycotina</taxon>
        <taxon>Eurotiomycetes</taxon>
        <taxon>Eurotiomycetidae</taxon>
        <taxon>Eurotiales</taxon>
        <taxon>Aspergillaceae</taxon>
        <taxon>Aspergillus</taxon>
        <taxon>Aspergillus subgen. Circumdati</taxon>
    </lineage>
</organism>
<evidence type="ECO:0000256" key="9">
    <source>
        <dbReference type="ARBA" id="ARBA00022692"/>
    </source>
</evidence>
<dbReference type="PRINTS" id="PR00599">
    <property type="entry name" value="MAPEPTIDASE"/>
</dbReference>
<dbReference type="SUPFAM" id="SSF46785">
    <property type="entry name" value="Winged helix' DNA-binding domain"/>
    <property type="match status" value="1"/>
</dbReference>
<feature type="region of interest" description="Disordered" evidence="15">
    <location>
        <begin position="851"/>
        <end position="886"/>
    </location>
</feature>
<feature type="binding site" evidence="13">
    <location>
        <position position="306"/>
    </location>
    <ligand>
        <name>substrate</name>
    </ligand>
</feature>
<evidence type="ECO:0000256" key="10">
    <source>
        <dbReference type="ARBA" id="ARBA00022723"/>
    </source>
</evidence>
<dbReference type="SUPFAM" id="SSF55920">
    <property type="entry name" value="Creatinase/aminopeptidase"/>
    <property type="match status" value="1"/>
</dbReference>
<feature type="binding site" evidence="13">
    <location>
        <position position="426"/>
    </location>
    <ligand>
        <name>a divalent metal cation</name>
        <dbReference type="ChEBI" id="CHEBI:60240"/>
        <label>2</label>
        <note>catalytic</note>
    </ligand>
</feature>
<dbReference type="GO" id="GO:0046872">
    <property type="term" value="F:metal ion binding"/>
    <property type="evidence" value="ECO:0007669"/>
    <property type="project" value="UniProtKB-UniRule"/>
</dbReference>
<keyword evidence="9" id="KW-0812">Transmembrane</keyword>
<feature type="binding site" evidence="13">
    <location>
        <position position="229"/>
    </location>
    <ligand>
        <name>a divalent metal cation</name>
        <dbReference type="ChEBI" id="CHEBI:60240"/>
        <label>2</label>
        <note>catalytic</note>
    </ligand>
</feature>
<dbReference type="GO" id="GO:0016020">
    <property type="term" value="C:membrane"/>
    <property type="evidence" value="ECO:0007669"/>
    <property type="project" value="UniProtKB-SubCell"/>
</dbReference>
<dbReference type="InterPro" id="IPR013866">
    <property type="entry name" value="Sphingolipid_d4-desaturase_N"/>
</dbReference>
<feature type="binding site" evidence="13">
    <location>
        <position position="218"/>
    </location>
    <ligand>
        <name>a divalent metal cation</name>
        <dbReference type="ChEBI" id="CHEBI:60240"/>
        <label>1</label>
    </ligand>
</feature>
<dbReference type="InterPro" id="IPR036390">
    <property type="entry name" value="WH_DNA-bd_sf"/>
</dbReference>
<comment type="function">
    <text evidence="13 14">Cotranslationally removes the N-terminal methionine from nascent proteins. The N-terminal methionine is often cleaved when the second residue in the primary sequence is small and uncharged (Met-Ala-, Cys, Gly, Pro, Ser, Thr, or Val).</text>
</comment>
<evidence type="ECO:0000256" key="5">
    <source>
        <dbReference type="ARBA" id="ARBA00006146"/>
    </source>
</evidence>
<dbReference type="SMART" id="SM01269">
    <property type="entry name" value="Lipid_DES"/>
    <property type="match status" value="1"/>
</dbReference>
<dbReference type="GO" id="GO:0042284">
    <property type="term" value="F:sphingolipid delta-4 desaturase activity"/>
    <property type="evidence" value="ECO:0007669"/>
    <property type="project" value="InterPro"/>
</dbReference>
<dbReference type="GO" id="GO:0070006">
    <property type="term" value="F:metalloaminopeptidase activity"/>
    <property type="evidence" value="ECO:0007669"/>
    <property type="project" value="UniProtKB-UniRule"/>
</dbReference>
<dbReference type="InterPro" id="IPR036388">
    <property type="entry name" value="WH-like_DNA-bd_sf"/>
</dbReference>
<evidence type="ECO:0000256" key="7">
    <source>
        <dbReference type="ARBA" id="ARBA00022490"/>
    </source>
</evidence>
<feature type="binding site" evidence="13">
    <location>
        <position position="331"/>
    </location>
    <ligand>
        <name>a divalent metal cation</name>
        <dbReference type="ChEBI" id="CHEBI:60240"/>
        <label>2</label>
        <note>catalytic</note>
    </ligand>
</feature>
<accession>A0A5N6WRX0</accession>
<keyword evidence="11 13" id="KW-0378">Hydrolase</keyword>
<proteinExistence type="inferred from homology"/>
<dbReference type="Proteomes" id="UP000325945">
    <property type="component" value="Unassembled WGS sequence"/>
</dbReference>
<comment type="cofactor">
    <cofactor evidence="3">
        <name>Fe(2+)</name>
        <dbReference type="ChEBI" id="CHEBI:29033"/>
    </cofactor>
</comment>
<evidence type="ECO:0000256" key="12">
    <source>
        <dbReference type="ARBA" id="ARBA00022989"/>
    </source>
</evidence>
<keyword evidence="12" id="KW-0472">Membrane</keyword>
<feature type="compositionally biased region" description="Basic and acidic residues" evidence="15">
    <location>
        <begin position="750"/>
        <end position="763"/>
    </location>
</feature>